<feature type="compositionally biased region" description="Basic residues" evidence="1">
    <location>
        <begin position="1"/>
        <end position="12"/>
    </location>
</feature>
<sequence>MENHDKRLHHPSPSRVLARSATSGVDGQAVFPAPPSPSLDTFASGSGLSRRRSWGNRLREGNRTENSSPDSTNLNTPTSPRRSATVTNDRALTMSHTVSDPLLHPDSQSYFDPTHEYMQRTASNTSSGDGSYPTSLAGPSTVSLIGGHRGHFEHEVDDGHREDDEAHLTANMSHSGMGDNSPEGYSSGDPEHEGSSTPRSRRRTVRYSASPSPLKKTETAMKTVSKSLRRMSLRVVNLANTGLEGQLRLGDGDEGKLKIKTGAEDDEEGPPVPDLKKVLPIRGRTLGFLGPTSKIRLTLFNFLVHP</sequence>
<reference evidence="2 3" key="1">
    <citation type="submission" date="2019-12" db="EMBL/GenBank/DDBJ databases">
        <authorList>
            <person name="Floudas D."/>
            <person name="Bentzer J."/>
            <person name="Ahren D."/>
            <person name="Johansson T."/>
            <person name="Persson P."/>
            <person name="Tunlid A."/>
        </authorList>
    </citation>
    <scope>NUCLEOTIDE SEQUENCE [LARGE SCALE GENOMIC DNA]</scope>
    <source>
        <strain evidence="2 3">CBS 102.39</strain>
    </source>
</reference>
<evidence type="ECO:0000313" key="3">
    <source>
        <dbReference type="Proteomes" id="UP000521872"/>
    </source>
</evidence>
<protein>
    <submittedName>
        <fullName evidence="2">Uncharacterized protein</fullName>
    </submittedName>
</protein>
<accession>A0A8H4VTZ8</accession>
<feature type="compositionally biased region" description="Polar residues" evidence="1">
    <location>
        <begin position="64"/>
        <end position="98"/>
    </location>
</feature>
<name>A0A8H4VTZ8_9AGAR</name>
<gene>
    <name evidence="2" type="ORF">D9613_009466</name>
</gene>
<dbReference type="Proteomes" id="UP000521872">
    <property type="component" value="Unassembled WGS sequence"/>
</dbReference>
<feature type="region of interest" description="Disordered" evidence="1">
    <location>
        <begin position="1"/>
        <end position="218"/>
    </location>
</feature>
<comment type="caution">
    <text evidence="2">The sequence shown here is derived from an EMBL/GenBank/DDBJ whole genome shotgun (WGS) entry which is preliminary data.</text>
</comment>
<feature type="compositionally biased region" description="Polar residues" evidence="1">
    <location>
        <begin position="120"/>
        <end position="143"/>
    </location>
</feature>
<keyword evidence="3" id="KW-1185">Reference proteome</keyword>
<feature type="compositionally biased region" description="Basic and acidic residues" evidence="1">
    <location>
        <begin position="150"/>
        <end position="167"/>
    </location>
</feature>
<dbReference type="AlphaFoldDB" id="A0A8H4VTZ8"/>
<organism evidence="2 3">
    <name type="scientific">Agrocybe pediades</name>
    <dbReference type="NCBI Taxonomy" id="84607"/>
    <lineage>
        <taxon>Eukaryota</taxon>
        <taxon>Fungi</taxon>
        <taxon>Dikarya</taxon>
        <taxon>Basidiomycota</taxon>
        <taxon>Agaricomycotina</taxon>
        <taxon>Agaricomycetes</taxon>
        <taxon>Agaricomycetidae</taxon>
        <taxon>Agaricales</taxon>
        <taxon>Agaricineae</taxon>
        <taxon>Strophariaceae</taxon>
        <taxon>Agrocybe</taxon>
    </lineage>
</organism>
<dbReference type="EMBL" id="JAACJL010000002">
    <property type="protein sequence ID" value="KAF4622122.1"/>
    <property type="molecule type" value="Genomic_DNA"/>
</dbReference>
<proteinExistence type="predicted"/>
<evidence type="ECO:0000256" key="1">
    <source>
        <dbReference type="SAM" id="MobiDB-lite"/>
    </source>
</evidence>
<evidence type="ECO:0000313" key="2">
    <source>
        <dbReference type="EMBL" id="KAF4622122.1"/>
    </source>
</evidence>